<dbReference type="HOGENOM" id="CLU_000445_70_50_9"/>
<dbReference type="PANTHER" id="PTHR33121:SF70">
    <property type="entry name" value="SIGNALING PROTEIN YKOW"/>
    <property type="match status" value="1"/>
</dbReference>
<dbReference type="STRING" id="646529.Desaci_1450"/>
<dbReference type="InterPro" id="IPR050706">
    <property type="entry name" value="Cyclic-di-GMP_PDE-like"/>
</dbReference>
<sequence>MPLNVNNLTQAYFQILEGKIPTNIALQPIIDLTNSTILGYEALARWSSFSPMEIISLAYHYKGLERLESLIVEAILKSWHRIPGLLFINVHPSIVNPDLWSIFRGRNVVLEITEVETIHWEGVLRLRNMGFPLAIDDLGTGYATFDTLLQLRPEYLKLDKVLTQSIHVKARNSLLTAMVDHARRLGSKVIAEGIETKEQWQAAQESGCHFGQGYFLGKPQLFKRNRAIMRNDEQENEEGALNGQVV</sequence>
<accession>I4D3U3</accession>
<dbReference type="eggNOG" id="COG2200">
    <property type="taxonomic scope" value="Bacteria"/>
</dbReference>
<reference evidence="2 3" key="1">
    <citation type="journal article" date="2012" name="J. Bacteriol.">
        <title>Complete genome sequences of Desulfosporosinus orientis DSM765T, Desulfosporosinus youngiae DSM17734T, Desulfosporosinus meridiei DSM13257T, and Desulfosporosinus acidiphilus DSM22704T.</title>
        <authorList>
            <person name="Pester M."/>
            <person name="Brambilla E."/>
            <person name="Alazard D."/>
            <person name="Rattei T."/>
            <person name="Weinmaier T."/>
            <person name="Han J."/>
            <person name="Lucas S."/>
            <person name="Lapidus A."/>
            <person name="Cheng J.F."/>
            <person name="Goodwin L."/>
            <person name="Pitluck S."/>
            <person name="Peters L."/>
            <person name="Ovchinnikova G."/>
            <person name="Teshima H."/>
            <person name="Detter J.C."/>
            <person name="Han C.S."/>
            <person name="Tapia R."/>
            <person name="Land M.L."/>
            <person name="Hauser L."/>
            <person name="Kyrpides N.C."/>
            <person name="Ivanova N.N."/>
            <person name="Pagani I."/>
            <person name="Huntmann M."/>
            <person name="Wei C.L."/>
            <person name="Davenport K.W."/>
            <person name="Daligault H."/>
            <person name="Chain P.S."/>
            <person name="Chen A."/>
            <person name="Mavromatis K."/>
            <person name="Markowitz V."/>
            <person name="Szeto E."/>
            <person name="Mikhailova N."/>
            <person name="Pati A."/>
            <person name="Wagner M."/>
            <person name="Woyke T."/>
            <person name="Ollivier B."/>
            <person name="Klenk H.P."/>
            <person name="Spring S."/>
            <person name="Loy A."/>
        </authorList>
    </citation>
    <scope>NUCLEOTIDE SEQUENCE [LARGE SCALE GENOMIC DNA]</scope>
    <source>
        <strain evidence="3">DSM 22704 / JCM 16185 / SJ4</strain>
    </source>
</reference>
<organism evidence="2 3">
    <name type="scientific">Desulfosporosinus acidiphilus (strain DSM 22704 / JCM 16185 / SJ4)</name>
    <dbReference type="NCBI Taxonomy" id="646529"/>
    <lineage>
        <taxon>Bacteria</taxon>
        <taxon>Bacillati</taxon>
        <taxon>Bacillota</taxon>
        <taxon>Clostridia</taxon>
        <taxon>Eubacteriales</taxon>
        <taxon>Desulfitobacteriaceae</taxon>
        <taxon>Desulfosporosinus</taxon>
    </lineage>
</organism>
<dbReference type="GO" id="GO:0071111">
    <property type="term" value="F:cyclic-guanylate-specific phosphodiesterase activity"/>
    <property type="evidence" value="ECO:0007669"/>
    <property type="project" value="InterPro"/>
</dbReference>
<proteinExistence type="predicted"/>
<gene>
    <name evidence="2" type="ordered locus">Desaci_1450</name>
</gene>
<dbReference type="PANTHER" id="PTHR33121">
    <property type="entry name" value="CYCLIC DI-GMP PHOSPHODIESTERASE PDEF"/>
    <property type="match status" value="1"/>
</dbReference>
<dbReference type="InterPro" id="IPR001633">
    <property type="entry name" value="EAL_dom"/>
</dbReference>
<evidence type="ECO:0000259" key="1">
    <source>
        <dbReference type="PROSITE" id="PS50883"/>
    </source>
</evidence>
<dbReference type="AlphaFoldDB" id="I4D3U3"/>
<name>I4D3U3_DESAJ</name>
<keyword evidence="3" id="KW-1185">Reference proteome</keyword>
<evidence type="ECO:0000313" key="3">
    <source>
        <dbReference type="Proteomes" id="UP000002892"/>
    </source>
</evidence>
<dbReference type="SUPFAM" id="SSF141868">
    <property type="entry name" value="EAL domain-like"/>
    <property type="match status" value="1"/>
</dbReference>
<dbReference type="Gene3D" id="3.20.20.450">
    <property type="entry name" value="EAL domain"/>
    <property type="match status" value="1"/>
</dbReference>
<dbReference type="CDD" id="cd01948">
    <property type="entry name" value="EAL"/>
    <property type="match status" value="1"/>
</dbReference>
<dbReference type="SMART" id="SM00052">
    <property type="entry name" value="EAL"/>
    <property type="match status" value="1"/>
</dbReference>
<evidence type="ECO:0000313" key="2">
    <source>
        <dbReference type="EMBL" id="AFM40467.1"/>
    </source>
</evidence>
<dbReference type="Pfam" id="PF00563">
    <property type="entry name" value="EAL"/>
    <property type="match status" value="1"/>
</dbReference>
<dbReference type="RefSeq" id="WP_014826474.1">
    <property type="nucleotide sequence ID" value="NC_018068.1"/>
</dbReference>
<dbReference type="Proteomes" id="UP000002892">
    <property type="component" value="Chromosome"/>
</dbReference>
<feature type="domain" description="EAL" evidence="1">
    <location>
        <begin position="5"/>
        <end position="233"/>
    </location>
</feature>
<protein>
    <submittedName>
        <fullName evidence="2">EAL domain-containing protein</fullName>
    </submittedName>
</protein>
<dbReference type="KEGG" id="dai:Desaci_1450"/>
<dbReference type="EMBL" id="CP003639">
    <property type="protein sequence ID" value="AFM40467.1"/>
    <property type="molecule type" value="Genomic_DNA"/>
</dbReference>
<dbReference type="InterPro" id="IPR035919">
    <property type="entry name" value="EAL_sf"/>
</dbReference>
<dbReference type="PROSITE" id="PS50883">
    <property type="entry name" value="EAL"/>
    <property type="match status" value="1"/>
</dbReference>